<evidence type="ECO:0000259" key="9">
    <source>
        <dbReference type="SMART" id="SM00977"/>
    </source>
</evidence>
<evidence type="ECO:0000256" key="6">
    <source>
        <dbReference type="ARBA" id="ARBA00022840"/>
    </source>
</evidence>
<keyword evidence="2 8" id="KW-0963">Cytoplasm</keyword>
<dbReference type="HAMAP" id="MF_01161">
    <property type="entry name" value="tRNA_Ile_lys_synt"/>
    <property type="match status" value="1"/>
</dbReference>
<dbReference type="Pfam" id="PF01171">
    <property type="entry name" value="ATP_bind_3"/>
    <property type="match status" value="1"/>
</dbReference>
<evidence type="ECO:0000313" key="10">
    <source>
        <dbReference type="EMBL" id="SUN52027.1"/>
    </source>
</evidence>
<dbReference type="Proteomes" id="UP000254797">
    <property type="component" value="Unassembled WGS sequence"/>
</dbReference>
<evidence type="ECO:0000256" key="2">
    <source>
        <dbReference type="ARBA" id="ARBA00022490"/>
    </source>
</evidence>
<dbReference type="InterPro" id="IPR011063">
    <property type="entry name" value="TilS/TtcA_N"/>
</dbReference>
<dbReference type="CDD" id="cd01992">
    <property type="entry name" value="TilS_N"/>
    <property type="match status" value="1"/>
</dbReference>
<evidence type="ECO:0000256" key="4">
    <source>
        <dbReference type="ARBA" id="ARBA00022694"/>
    </source>
</evidence>
<dbReference type="NCBIfam" id="TIGR02432">
    <property type="entry name" value="lysidine_TilS_N"/>
    <property type="match status" value="1"/>
</dbReference>
<comment type="subcellular location">
    <subcellularLocation>
        <location evidence="1 8">Cytoplasm</location>
    </subcellularLocation>
</comment>
<reference evidence="10 11" key="1">
    <citation type="submission" date="2018-06" db="EMBL/GenBank/DDBJ databases">
        <authorList>
            <consortium name="Pathogen Informatics"/>
            <person name="Doyle S."/>
        </authorList>
    </citation>
    <scope>NUCLEOTIDE SEQUENCE [LARGE SCALE GENOMIC DNA]</scope>
    <source>
        <strain evidence="10 11">NCTC4670</strain>
    </source>
</reference>
<evidence type="ECO:0000256" key="1">
    <source>
        <dbReference type="ARBA" id="ARBA00004496"/>
    </source>
</evidence>
<evidence type="ECO:0000256" key="7">
    <source>
        <dbReference type="ARBA" id="ARBA00048539"/>
    </source>
</evidence>
<dbReference type="InterPro" id="IPR014729">
    <property type="entry name" value="Rossmann-like_a/b/a_fold"/>
</dbReference>
<organism evidence="10 11">
    <name type="scientific">Streptococcus dysgalactiae subsp. dysgalactiae</name>
    <dbReference type="NCBI Taxonomy" id="99822"/>
    <lineage>
        <taxon>Bacteria</taxon>
        <taxon>Bacillati</taxon>
        <taxon>Bacillota</taxon>
        <taxon>Bacilli</taxon>
        <taxon>Lactobacillales</taxon>
        <taxon>Streptococcaceae</taxon>
        <taxon>Streptococcus</taxon>
    </lineage>
</organism>
<dbReference type="SMART" id="SM00977">
    <property type="entry name" value="TilS_C"/>
    <property type="match status" value="1"/>
</dbReference>
<dbReference type="PANTHER" id="PTHR43033">
    <property type="entry name" value="TRNA(ILE)-LYSIDINE SYNTHASE-RELATED"/>
    <property type="match status" value="1"/>
</dbReference>
<dbReference type="EMBL" id="UHFG01000004">
    <property type="protein sequence ID" value="SUN52027.1"/>
    <property type="molecule type" value="Genomic_DNA"/>
</dbReference>
<dbReference type="GO" id="GO:0032267">
    <property type="term" value="F:tRNA(Ile)-lysidine synthase activity"/>
    <property type="evidence" value="ECO:0007669"/>
    <property type="project" value="UniProtKB-EC"/>
</dbReference>
<evidence type="ECO:0000256" key="3">
    <source>
        <dbReference type="ARBA" id="ARBA00022598"/>
    </source>
</evidence>
<dbReference type="AlphaFoldDB" id="A0A380JZ02"/>
<feature type="binding site" evidence="8">
    <location>
        <begin position="28"/>
        <end position="33"/>
    </location>
    <ligand>
        <name>ATP</name>
        <dbReference type="ChEBI" id="CHEBI:30616"/>
    </ligand>
</feature>
<keyword evidence="4 8" id="KW-0819">tRNA processing</keyword>
<dbReference type="RefSeq" id="WP_115246988.1">
    <property type="nucleotide sequence ID" value="NZ_UHFG01000004.1"/>
</dbReference>
<dbReference type="InterPro" id="IPR012795">
    <property type="entry name" value="tRNA_Ile_lys_synt_N"/>
</dbReference>
<dbReference type="InterPro" id="IPR012796">
    <property type="entry name" value="Lysidine-tRNA-synth_C"/>
</dbReference>
<dbReference type="NCBIfam" id="TIGR02433">
    <property type="entry name" value="lysidine_TilS_C"/>
    <property type="match status" value="1"/>
</dbReference>
<dbReference type="GO" id="GO:0006400">
    <property type="term" value="P:tRNA modification"/>
    <property type="evidence" value="ECO:0007669"/>
    <property type="project" value="UniProtKB-UniRule"/>
</dbReference>
<comment type="function">
    <text evidence="8">Ligates lysine onto the cytidine present at position 34 of the AUA codon-specific tRNA(Ile) that contains the anticodon CAU, in an ATP-dependent manner. Cytidine is converted to lysidine, thus changing the amino acid specificity of the tRNA from methionine to isoleucine.</text>
</comment>
<dbReference type="GO" id="GO:0005524">
    <property type="term" value="F:ATP binding"/>
    <property type="evidence" value="ECO:0007669"/>
    <property type="project" value="UniProtKB-UniRule"/>
</dbReference>
<evidence type="ECO:0000256" key="8">
    <source>
        <dbReference type="HAMAP-Rule" id="MF_01161"/>
    </source>
</evidence>
<sequence length="428" mass="50245">MTTYQEIYNEIKKQAYFDNHRRVLIAVSGGVDSMNLLHFLHLFQENLQISIGIAHINHKQRIESEIEEDYLRQWANNHSVPIYISHFEGTFSEKAARDWRYHFCRKIMQNEQYSALVTAHHLDDQAETILMRLIRGSRLRHLSGIKPVQPFGNGQLIRPFLPFSKDDLPNIFHFEDTSNEETTVFRNRVRNQYLPLLEKENPQLVQSLSQLAIENQLLFQAFTELTTKITITHLAEFRAQTASVQYFLLQDYLENFPDLQLKKSQFNQLLHLLQKAKQGNYPLKNGYYLLINQSSFNITKIIPETEFLNDQKVIKYGNAIWYCNHHFLFTTEDLAHKDPKSIPMYSLSPIILRHRQAGDRLSFGNFSKKLRRLFIDDKLSIAERQNAIVGEQDGEVIFVLAGDKTYLRKACKHDIMLAKLYIDKLEKR</sequence>
<dbReference type="Gene3D" id="3.40.50.620">
    <property type="entry name" value="HUPs"/>
    <property type="match status" value="1"/>
</dbReference>
<evidence type="ECO:0000256" key="5">
    <source>
        <dbReference type="ARBA" id="ARBA00022741"/>
    </source>
</evidence>
<name>A0A380JZ02_STRDY</name>
<dbReference type="PANTHER" id="PTHR43033:SF1">
    <property type="entry name" value="TRNA(ILE)-LYSIDINE SYNTHASE-RELATED"/>
    <property type="match status" value="1"/>
</dbReference>
<proteinExistence type="inferred from homology"/>
<evidence type="ECO:0000313" key="11">
    <source>
        <dbReference type="Proteomes" id="UP000254797"/>
    </source>
</evidence>
<keyword evidence="6 8" id="KW-0067">ATP-binding</keyword>
<accession>A0A380JZ02</accession>
<comment type="domain">
    <text evidence="8">The N-terminal region contains the highly conserved SGGXDS motif, predicted to be a P-loop motif involved in ATP binding.</text>
</comment>
<dbReference type="InterPro" id="IPR012094">
    <property type="entry name" value="tRNA_Ile_lys_synt"/>
</dbReference>
<protein>
    <recommendedName>
        <fullName evidence="8">tRNA(Ile)-lysidine synthase</fullName>
        <ecNumber evidence="8">6.3.4.19</ecNumber>
    </recommendedName>
    <alternativeName>
        <fullName evidence="8">tRNA(Ile)-2-lysyl-cytidine synthase</fullName>
    </alternativeName>
    <alternativeName>
        <fullName evidence="8">tRNA(Ile)-lysidine synthetase</fullName>
    </alternativeName>
</protein>
<feature type="domain" description="Lysidine-tRNA(Ile) synthetase C-terminal" evidence="9">
    <location>
        <begin position="350"/>
        <end position="419"/>
    </location>
</feature>
<dbReference type="SUPFAM" id="SSF52402">
    <property type="entry name" value="Adenine nucleotide alpha hydrolases-like"/>
    <property type="match status" value="1"/>
</dbReference>
<gene>
    <name evidence="8 10" type="primary">tilS</name>
    <name evidence="10" type="ORF">NCTC4670_02367</name>
</gene>
<comment type="catalytic activity">
    <reaction evidence="7 8">
        <text>cytidine(34) in tRNA(Ile2) + L-lysine + ATP = lysidine(34) in tRNA(Ile2) + AMP + diphosphate + H(+)</text>
        <dbReference type="Rhea" id="RHEA:43744"/>
        <dbReference type="Rhea" id="RHEA-COMP:10625"/>
        <dbReference type="Rhea" id="RHEA-COMP:10670"/>
        <dbReference type="ChEBI" id="CHEBI:15378"/>
        <dbReference type="ChEBI" id="CHEBI:30616"/>
        <dbReference type="ChEBI" id="CHEBI:32551"/>
        <dbReference type="ChEBI" id="CHEBI:33019"/>
        <dbReference type="ChEBI" id="CHEBI:82748"/>
        <dbReference type="ChEBI" id="CHEBI:83665"/>
        <dbReference type="ChEBI" id="CHEBI:456215"/>
        <dbReference type="EC" id="6.3.4.19"/>
    </reaction>
</comment>
<comment type="similarity">
    <text evidence="8">Belongs to the tRNA(Ile)-lysidine synthase family.</text>
</comment>
<dbReference type="GO" id="GO:0005737">
    <property type="term" value="C:cytoplasm"/>
    <property type="evidence" value="ECO:0007669"/>
    <property type="project" value="UniProtKB-SubCell"/>
</dbReference>
<keyword evidence="5 8" id="KW-0547">Nucleotide-binding</keyword>
<dbReference type="EC" id="6.3.4.19" evidence="8"/>
<keyword evidence="3 8" id="KW-0436">Ligase</keyword>